<keyword evidence="4" id="KW-0812">Transmembrane</keyword>
<feature type="transmembrane region" description="Helical" evidence="4">
    <location>
        <begin position="6"/>
        <end position="22"/>
    </location>
</feature>
<sequence length="184" mass="20731">MRKENILVGILVVLAVGGIYLYNRSAADLDTGAPRVNIEPPAAGNSTSQNSSMSPPQNISWNDYTPGMSLAREEGKSIFLYFHAAWCGYCVKLEKETFTDDRIKAYLNDHFISIGVDTDKREKLARQWGVRGLPSLWFLEADGTKINNLPGFVNADQLLSILQYIHTQSYRTMNFQEYVQQESS</sequence>
<keyword evidence="2" id="KW-0676">Redox-active center</keyword>
<feature type="compositionally biased region" description="Polar residues" evidence="3">
    <location>
        <begin position="44"/>
        <end position="58"/>
    </location>
</feature>
<dbReference type="RefSeq" id="WP_004075079.1">
    <property type="nucleotide sequence ID" value="NZ_CM001488.1"/>
</dbReference>
<evidence type="ECO:0000313" key="6">
    <source>
        <dbReference type="EMBL" id="EIM65174.1"/>
    </source>
</evidence>
<dbReference type="InterPro" id="IPR017937">
    <property type="entry name" value="Thioredoxin_CS"/>
</dbReference>
<keyword evidence="1" id="KW-0732">Signal</keyword>
<feature type="region of interest" description="Disordered" evidence="3">
    <location>
        <begin position="37"/>
        <end position="58"/>
    </location>
</feature>
<keyword evidence="7" id="KW-1185">Reference proteome</keyword>
<dbReference type="InterPro" id="IPR051099">
    <property type="entry name" value="AGR/TXD"/>
</dbReference>
<dbReference type="Gene3D" id="3.40.30.10">
    <property type="entry name" value="Glutaredoxin"/>
    <property type="match status" value="1"/>
</dbReference>
<dbReference type="PANTHER" id="PTHR15337">
    <property type="entry name" value="ANTERIOR GRADIENT PROTEIN-RELATED"/>
    <property type="match status" value="1"/>
</dbReference>
<proteinExistence type="predicted"/>
<dbReference type="AlphaFoldDB" id="I5B6R1"/>
<dbReference type="InterPro" id="IPR012336">
    <property type="entry name" value="Thioredoxin-like_fold"/>
</dbReference>
<reference evidence="6 7" key="2">
    <citation type="submission" date="2012-02" db="EMBL/GenBank/DDBJ databases">
        <title>Improved High-Quality Draft sequence of Desulfobacter postgatei 2ac9.</title>
        <authorList>
            <consortium name="US DOE Joint Genome Institute"/>
            <person name="Lucas S."/>
            <person name="Han J."/>
            <person name="Lapidus A."/>
            <person name="Cheng J.-F."/>
            <person name="Goodwin L."/>
            <person name="Pitluck S."/>
            <person name="Peters L."/>
            <person name="Ovchinnikova G."/>
            <person name="Held B."/>
            <person name="Detter J.C."/>
            <person name="Han C."/>
            <person name="Tapia R."/>
            <person name="Land M."/>
            <person name="Hauser L."/>
            <person name="Kyrpides N."/>
            <person name="Ivanova N."/>
            <person name="Pagani I."/>
            <person name="Orellana R."/>
            <person name="Lovley D."/>
            <person name="Woyke T."/>
        </authorList>
    </citation>
    <scope>NUCLEOTIDE SEQUENCE [LARGE SCALE GENOMIC DNA]</scope>
    <source>
        <strain evidence="6 7">2ac9</strain>
    </source>
</reference>
<reference evidence="6 7" key="1">
    <citation type="submission" date="2011-09" db="EMBL/GenBank/DDBJ databases">
        <authorList>
            <consortium name="US DOE Joint Genome Institute (JGI-PGF)"/>
            <person name="Lucas S."/>
            <person name="Han J."/>
            <person name="Lapidus A."/>
            <person name="Cheng J.-F."/>
            <person name="Goodwin L."/>
            <person name="Pitluck S."/>
            <person name="Peters L."/>
            <person name="Land M.L."/>
            <person name="Hauser L."/>
            <person name="Orellana R."/>
            <person name="Lovley D."/>
            <person name="Woyke T.J."/>
        </authorList>
    </citation>
    <scope>NUCLEOTIDE SEQUENCE [LARGE SCALE GENOMIC DNA]</scope>
    <source>
        <strain evidence="6 7">2ac9</strain>
    </source>
</reference>
<dbReference type="HOGENOM" id="CLU_090389_8_2_7"/>
<gene>
    <name evidence="6" type="ORF">DespoDRAFT_03405</name>
</gene>
<dbReference type="SUPFAM" id="SSF52833">
    <property type="entry name" value="Thioredoxin-like"/>
    <property type="match status" value="1"/>
</dbReference>
<accession>I5B6R1</accession>
<dbReference type="InterPro" id="IPR036249">
    <property type="entry name" value="Thioredoxin-like_sf"/>
</dbReference>
<evidence type="ECO:0000256" key="3">
    <source>
        <dbReference type="SAM" id="MobiDB-lite"/>
    </source>
</evidence>
<dbReference type="PANTHER" id="PTHR15337:SF11">
    <property type="entry name" value="THIOREDOXIN DOMAIN-CONTAINING PROTEIN"/>
    <property type="match status" value="1"/>
</dbReference>
<dbReference type="PROSITE" id="PS00194">
    <property type="entry name" value="THIOREDOXIN_1"/>
    <property type="match status" value="1"/>
</dbReference>
<keyword evidence="4" id="KW-0472">Membrane</keyword>
<dbReference type="PROSITE" id="PS51352">
    <property type="entry name" value="THIOREDOXIN_2"/>
    <property type="match status" value="1"/>
</dbReference>
<evidence type="ECO:0000313" key="7">
    <source>
        <dbReference type="Proteomes" id="UP000005778"/>
    </source>
</evidence>
<organism evidence="6 7">
    <name type="scientific">Desulfobacter postgatei 2ac9</name>
    <dbReference type="NCBI Taxonomy" id="879212"/>
    <lineage>
        <taxon>Bacteria</taxon>
        <taxon>Pseudomonadati</taxon>
        <taxon>Thermodesulfobacteriota</taxon>
        <taxon>Desulfobacteria</taxon>
        <taxon>Desulfobacterales</taxon>
        <taxon>Desulfobacteraceae</taxon>
        <taxon>Desulfobacter</taxon>
    </lineage>
</organism>
<dbReference type="OrthoDB" id="9811036at2"/>
<evidence type="ECO:0000259" key="5">
    <source>
        <dbReference type="PROSITE" id="PS51352"/>
    </source>
</evidence>
<evidence type="ECO:0000256" key="1">
    <source>
        <dbReference type="ARBA" id="ARBA00022729"/>
    </source>
</evidence>
<keyword evidence="4" id="KW-1133">Transmembrane helix</keyword>
<dbReference type="InterPro" id="IPR013766">
    <property type="entry name" value="Thioredoxin_domain"/>
</dbReference>
<dbReference type="eggNOG" id="COG4232">
    <property type="taxonomic scope" value="Bacteria"/>
</dbReference>
<evidence type="ECO:0000256" key="4">
    <source>
        <dbReference type="SAM" id="Phobius"/>
    </source>
</evidence>
<dbReference type="Pfam" id="PF13098">
    <property type="entry name" value="Thioredoxin_2"/>
    <property type="match status" value="1"/>
</dbReference>
<evidence type="ECO:0000256" key="2">
    <source>
        <dbReference type="ARBA" id="ARBA00023284"/>
    </source>
</evidence>
<protein>
    <recommendedName>
        <fullName evidence="5">Thioredoxin domain-containing protein</fullName>
    </recommendedName>
</protein>
<feature type="domain" description="Thioredoxin" evidence="5">
    <location>
        <begin position="27"/>
        <end position="167"/>
    </location>
</feature>
<dbReference type="EMBL" id="CM001488">
    <property type="protein sequence ID" value="EIM65174.1"/>
    <property type="molecule type" value="Genomic_DNA"/>
</dbReference>
<dbReference type="Proteomes" id="UP000005778">
    <property type="component" value="Chromosome"/>
</dbReference>
<name>I5B6R1_9BACT</name>